<dbReference type="EMBL" id="CP018099">
    <property type="protein sequence ID" value="APF20874.1"/>
    <property type="molecule type" value="Genomic_DNA"/>
</dbReference>
<dbReference type="RefSeq" id="WP_150109248.1">
    <property type="nucleotide sequence ID" value="NZ_CM001402.1"/>
</dbReference>
<protein>
    <submittedName>
        <fullName evidence="1">Uncharacterized protein</fullName>
    </submittedName>
</protein>
<sequence length="61" mass="7162">MSVHIFSIKRYCLLHERANDELTSAKIISPYFQTSRAAHNYTNLSKHRPRFGVWLSDRLNA</sequence>
<proteinExistence type="predicted"/>
<gene>
    <name evidence="1" type="ORF">Cabys_4129</name>
</gene>
<accession>A0A1J1CFR8</accession>
<organism evidence="1 2">
    <name type="scientific">Caldithrix abyssi DSM 13497</name>
    <dbReference type="NCBI Taxonomy" id="880073"/>
    <lineage>
        <taxon>Bacteria</taxon>
        <taxon>Pseudomonadati</taxon>
        <taxon>Calditrichota</taxon>
        <taxon>Calditrichia</taxon>
        <taxon>Calditrichales</taxon>
        <taxon>Calditrichaceae</taxon>
        <taxon>Caldithrix</taxon>
    </lineage>
</organism>
<reference evidence="1 2" key="1">
    <citation type="submission" date="2016-11" db="EMBL/GenBank/DDBJ databases">
        <title>Genomic analysis of Caldithrix abyssi and proposal of a novel bacterial phylum Caldithrichaeota.</title>
        <authorList>
            <person name="Kublanov I."/>
            <person name="Sigalova O."/>
            <person name="Gavrilov S."/>
            <person name="Lebedinsky A."/>
            <person name="Ivanova N."/>
            <person name="Daum C."/>
            <person name="Reddy T."/>
            <person name="Klenk H.P."/>
            <person name="Goker M."/>
            <person name="Reva O."/>
            <person name="Miroshnichenko M."/>
            <person name="Kyprides N."/>
            <person name="Woyke T."/>
            <person name="Gelfand M."/>
        </authorList>
    </citation>
    <scope>NUCLEOTIDE SEQUENCE [LARGE SCALE GENOMIC DNA]</scope>
    <source>
        <strain evidence="1 2">LF13</strain>
    </source>
</reference>
<dbReference type="AlphaFoldDB" id="A0A1J1CFR8"/>
<dbReference type="KEGG" id="caby:Cabys_4129"/>
<dbReference type="Proteomes" id="UP000183868">
    <property type="component" value="Chromosome"/>
</dbReference>
<evidence type="ECO:0000313" key="2">
    <source>
        <dbReference type="Proteomes" id="UP000183868"/>
    </source>
</evidence>
<evidence type="ECO:0000313" key="1">
    <source>
        <dbReference type="EMBL" id="APF20874.1"/>
    </source>
</evidence>
<name>A0A1J1CFR8_CALAY</name>